<keyword evidence="1" id="KW-0732">Signal</keyword>
<dbReference type="Proteomes" id="UP001220964">
    <property type="component" value="Unassembled WGS sequence"/>
</dbReference>
<evidence type="ECO:0000313" key="4">
    <source>
        <dbReference type="Proteomes" id="UP001220964"/>
    </source>
</evidence>
<evidence type="ECO:0000259" key="2">
    <source>
        <dbReference type="Pfam" id="PF11412"/>
    </source>
</evidence>
<accession>A0AAE3NS43</accession>
<feature type="domain" description="Thiol:disulfide interchange protein DsbD N-terminal" evidence="2">
    <location>
        <begin position="42"/>
        <end position="144"/>
    </location>
</feature>
<reference evidence="3" key="1">
    <citation type="submission" date="2023-03" db="EMBL/GenBank/DDBJ databases">
        <title>Multiphase analysis and comparison of six strains from genera Psychromarinibacter, Lutimaribacter, and Maritimibacter, including a novel species: Psychromarinibacter sediminicola sp. nov.</title>
        <authorList>
            <person name="Wang Y.-H."/>
            <person name="Ye M.-Q."/>
            <person name="Du Z.-J."/>
        </authorList>
    </citation>
    <scope>NUCLEOTIDE SEQUENCE</scope>
    <source>
        <strain evidence="3">C21-152</strain>
    </source>
</reference>
<sequence length="269" mass="28795">MLRTLFISACLALGLAQTAPAGGNPFGAAPADVSILPGWRTPDGTHITALRVRLAPGWKTYWRAPGDAGIPPRFDWQGSRNLASVDFHWPVPHVFEQNGLRTVGYKDELILPIELTPRVAGDEIELRAAVELGVCQDICMPMSVNVRADLSPWGQSDARIRAALADRPFSAGEAGLSAARCKVEPIDDGLRVTATLRLPALGPGEVAVFEHPDQRIWVAEADTRRSGGTLTAVTEMVPPAGRPFSLDRSQVRITVLGDGQAVDIHGCTG</sequence>
<gene>
    <name evidence="3" type="ORF">P1J78_09920</name>
</gene>
<dbReference type="InterPro" id="IPR028250">
    <property type="entry name" value="DsbDN"/>
</dbReference>
<organism evidence="3 4">
    <name type="scientific">Psychromarinibacter sediminicola</name>
    <dbReference type="NCBI Taxonomy" id="3033385"/>
    <lineage>
        <taxon>Bacteria</taxon>
        <taxon>Pseudomonadati</taxon>
        <taxon>Pseudomonadota</taxon>
        <taxon>Alphaproteobacteria</taxon>
        <taxon>Rhodobacterales</taxon>
        <taxon>Paracoccaceae</taxon>
        <taxon>Psychromarinibacter</taxon>
    </lineage>
</organism>
<name>A0AAE3NS43_9RHOB</name>
<feature type="chain" id="PRO_5042064747" evidence="1">
    <location>
        <begin position="22"/>
        <end position="269"/>
    </location>
</feature>
<evidence type="ECO:0000256" key="1">
    <source>
        <dbReference type="SAM" id="SignalP"/>
    </source>
</evidence>
<protein>
    <submittedName>
        <fullName evidence="3">Protein-disulfide reductase DsbD family protein</fullName>
    </submittedName>
</protein>
<dbReference type="EMBL" id="JARGYC010000021">
    <property type="protein sequence ID" value="MDF0601046.1"/>
    <property type="molecule type" value="Genomic_DNA"/>
</dbReference>
<comment type="caution">
    <text evidence="3">The sequence shown here is derived from an EMBL/GenBank/DDBJ whole genome shotgun (WGS) entry which is preliminary data.</text>
</comment>
<feature type="signal peptide" evidence="1">
    <location>
        <begin position="1"/>
        <end position="21"/>
    </location>
</feature>
<proteinExistence type="predicted"/>
<dbReference type="Pfam" id="PF11412">
    <property type="entry name" value="DsbD_N"/>
    <property type="match status" value="1"/>
</dbReference>
<evidence type="ECO:0000313" key="3">
    <source>
        <dbReference type="EMBL" id="MDF0601046.1"/>
    </source>
</evidence>
<dbReference type="AlphaFoldDB" id="A0AAE3NS43"/>
<dbReference type="RefSeq" id="WP_275567186.1">
    <property type="nucleotide sequence ID" value="NZ_JARGYC010000021.1"/>
</dbReference>
<keyword evidence="4" id="KW-1185">Reference proteome</keyword>